<comment type="caution">
    <text evidence="4">The sequence shown here is derived from an EMBL/GenBank/DDBJ whole genome shotgun (WGS) entry which is preliminary data.</text>
</comment>
<accession>A3ZYD9</accession>
<dbReference type="GO" id="GO:0050118">
    <property type="term" value="F:N-acetyldiaminopimelate deacetylase activity"/>
    <property type="evidence" value="ECO:0007669"/>
    <property type="project" value="UniProtKB-ARBA"/>
</dbReference>
<evidence type="ECO:0000313" key="5">
    <source>
        <dbReference type="Proteomes" id="UP000004358"/>
    </source>
</evidence>
<dbReference type="HOGENOM" id="CLU_023257_6_0_0"/>
<feature type="domain" description="Peptidase M20 dimerisation" evidence="3">
    <location>
        <begin position="230"/>
        <end position="330"/>
    </location>
</feature>
<protein>
    <submittedName>
        <fullName evidence="4">Putative hydrolase</fullName>
    </submittedName>
</protein>
<name>A3ZYD9_9BACT</name>
<feature type="binding site" evidence="2">
    <location>
        <position position="147"/>
    </location>
    <ligand>
        <name>Mn(2+)</name>
        <dbReference type="ChEBI" id="CHEBI:29035"/>
        <label>2</label>
    </ligand>
</feature>
<dbReference type="InterPro" id="IPR017439">
    <property type="entry name" value="Amidohydrolase"/>
</dbReference>
<keyword evidence="1 4" id="KW-0378">Hydrolase</keyword>
<evidence type="ECO:0000256" key="2">
    <source>
        <dbReference type="PIRSR" id="PIRSR005962-1"/>
    </source>
</evidence>
<evidence type="ECO:0000259" key="3">
    <source>
        <dbReference type="Pfam" id="PF07687"/>
    </source>
</evidence>
<keyword evidence="2" id="KW-0464">Manganese</keyword>
<dbReference type="GO" id="GO:0046872">
    <property type="term" value="F:metal ion binding"/>
    <property type="evidence" value="ECO:0007669"/>
    <property type="project" value="UniProtKB-KW"/>
</dbReference>
<dbReference type="InterPro" id="IPR002933">
    <property type="entry name" value="Peptidase_M20"/>
</dbReference>
<dbReference type="Pfam" id="PF07687">
    <property type="entry name" value="M20_dimer"/>
    <property type="match status" value="1"/>
</dbReference>
<dbReference type="Gene3D" id="3.40.630.10">
    <property type="entry name" value="Zn peptidases"/>
    <property type="match status" value="1"/>
</dbReference>
<organism evidence="4 5">
    <name type="scientific">Blastopirellula marina DSM 3645</name>
    <dbReference type="NCBI Taxonomy" id="314230"/>
    <lineage>
        <taxon>Bacteria</taxon>
        <taxon>Pseudomonadati</taxon>
        <taxon>Planctomycetota</taxon>
        <taxon>Planctomycetia</taxon>
        <taxon>Pirellulales</taxon>
        <taxon>Pirellulaceae</taxon>
        <taxon>Blastopirellula</taxon>
    </lineage>
</organism>
<sequence length="456" mass="49471">MDNFRRISLRSQIVTMRQIIPALLAFWIAVSIPAQAQCETIDAWIEEKLPALLEIYKDLHAHPEVSYEEAVTSKKLADLLRDSGYEVTTDVGGHGVVAVLKNGAGPTLMIRADMDGLPVTEQTELVYASQEEITTKDGIQTGVMHACGHDVHMTNQIGVAWFMATHRDLWEGTLVLICQPAEERGAGAKAMLEAGLLERFPKPDQALALHVSATLPSGTIGYRAGYAMANVDSVDITVHGRGGHGAYPQATIDPIVQAAELVMSLQTIVSREIKPVDPAVITVGAIHGGAKHNVISDRCDLKLTVRSYGEKVRAQLREAITRRANAIAQAYNAPEPTIHYSEGTPSLFNDQDLAKQMVSVFRDTLGEEQVVPSEPSMGGEDFGRYGLAGVPILMFQLGSVEQKRLDRFAELGQSPPSLHSPKYYPDIKPTLNTGLRAMIAGALDLLQAPAAADQRN</sequence>
<dbReference type="EMBL" id="AANZ01000021">
    <property type="protein sequence ID" value="EAQ78387.1"/>
    <property type="molecule type" value="Genomic_DNA"/>
</dbReference>
<dbReference type="Gene3D" id="3.30.70.360">
    <property type="match status" value="1"/>
</dbReference>
<feature type="binding site" evidence="2">
    <location>
        <position position="183"/>
    </location>
    <ligand>
        <name>Mn(2+)</name>
        <dbReference type="ChEBI" id="CHEBI:29035"/>
        <label>2</label>
    </ligand>
</feature>
<keyword evidence="2" id="KW-0479">Metal-binding</keyword>
<proteinExistence type="predicted"/>
<reference evidence="4 5" key="1">
    <citation type="submission" date="2006-02" db="EMBL/GenBank/DDBJ databases">
        <authorList>
            <person name="Amann R."/>
            <person name="Ferriera S."/>
            <person name="Johnson J."/>
            <person name="Kravitz S."/>
            <person name="Halpern A."/>
            <person name="Remington K."/>
            <person name="Beeson K."/>
            <person name="Tran B."/>
            <person name="Rogers Y.-H."/>
            <person name="Friedman R."/>
            <person name="Venter J.C."/>
        </authorList>
    </citation>
    <scope>NUCLEOTIDE SEQUENCE [LARGE SCALE GENOMIC DNA]</scope>
    <source>
        <strain evidence="4 5">DSM 3645</strain>
    </source>
</reference>
<gene>
    <name evidence="4" type="ORF">DSM3645_06841</name>
</gene>
<comment type="cofactor">
    <cofactor evidence="2">
        <name>Mn(2+)</name>
        <dbReference type="ChEBI" id="CHEBI:29035"/>
    </cofactor>
    <text evidence="2">The Mn(2+) ion enhances activity.</text>
</comment>
<dbReference type="STRING" id="314230.DSM3645_06841"/>
<dbReference type="GO" id="GO:0019877">
    <property type="term" value="P:diaminopimelate biosynthetic process"/>
    <property type="evidence" value="ECO:0007669"/>
    <property type="project" value="UniProtKB-ARBA"/>
</dbReference>
<dbReference type="Proteomes" id="UP000004358">
    <property type="component" value="Unassembled WGS sequence"/>
</dbReference>
<dbReference type="AlphaFoldDB" id="A3ZYD9"/>
<dbReference type="eggNOG" id="COG1473">
    <property type="taxonomic scope" value="Bacteria"/>
</dbReference>
<dbReference type="PIRSF" id="PIRSF005962">
    <property type="entry name" value="Pept_M20D_amidohydro"/>
    <property type="match status" value="1"/>
</dbReference>
<dbReference type="SUPFAM" id="SSF53187">
    <property type="entry name" value="Zn-dependent exopeptidases"/>
    <property type="match status" value="1"/>
</dbReference>
<dbReference type="NCBIfam" id="TIGR01891">
    <property type="entry name" value="amidohydrolases"/>
    <property type="match status" value="1"/>
</dbReference>
<dbReference type="InterPro" id="IPR036264">
    <property type="entry name" value="Bact_exopeptidase_dim_dom"/>
</dbReference>
<feature type="binding site" evidence="2">
    <location>
        <position position="210"/>
    </location>
    <ligand>
        <name>Mn(2+)</name>
        <dbReference type="ChEBI" id="CHEBI:29035"/>
        <label>2</label>
    </ligand>
</feature>
<evidence type="ECO:0000256" key="1">
    <source>
        <dbReference type="ARBA" id="ARBA00022801"/>
    </source>
</evidence>
<dbReference type="SUPFAM" id="SSF55031">
    <property type="entry name" value="Bacterial exopeptidase dimerisation domain"/>
    <property type="match status" value="1"/>
</dbReference>
<dbReference type="FunFam" id="3.30.70.360:FF:000001">
    <property type="entry name" value="N-acetyldiaminopimelate deacetylase"/>
    <property type="match status" value="1"/>
</dbReference>
<dbReference type="Pfam" id="PF01546">
    <property type="entry name" value="Peptidase_M20"/>
    <property type="match status" value="1"/>
</dbReference>
<dbReference type="PANTHER" id="PTHR11014:SF63">
    <property type="entry name" value="METALLOPEPTIDASE, PUTATIVE (AFU_ORTHOLOGUE AFUA_6G09600)-RELATED"/>
    <property type="match status" value="1"/>
</dbReference>
<feature type="binding site" evidence="2">
    <location>
        <position position="149"/>
    </location>
    <ligand>
        <name>Mn(2+)</name>
        <dbReference type="ChEBI" id="CHEBI:29035"/>
        <label>2</label>
    </ligand>
</feature>
<dbReference type="InterPro" id="IPR011650">
    <property type="entry name" value="Peptidase_M20_dimer"/>
</dbReference>
<feature type="binding site" evidence="2">
    <location>
        <position position="419"/>
    </location>
    <ligand>
        <name>Mn(2+)</name>
        <dbReference type="ChEBI" id="CHEBI:29035"/>
        <label>2</label>
    </ligand>
</feature>
<dbReference type="PANTHER" id="PTHR11014">
    <property type="entry name" value="PEPTIDASE M20 FAMILY MEMBER"/>
    <property type="match status" value="1"/>
</dbReference>
<evidence type="ECO:0000313" key="4">
    <source>
        <dbReference type="EMBL" id="EAQ78387.1"/>
    </source>
</evidence>